<keyword evidence="2" id="KW-1185">Reference proteome</keyword>
<evidence type="ECO:0000313" key="2">
    <source>
        <dbReference type="Proteomes" id="UP000199202"/>
    </source>
</evidence>
<dbReference type="RefSeq" id="WP_143044183.1">
    <property type="nucleotide sequence ID" value="NZ_FNDJ01000034.1"/>
</dbReference>
<organism evidence="1 2">
    <name type="scientific">Nonomuraea jiangxiensis</name>
    <dbReference type="NCBI Taxonomy" id="633440"/>
    <lineage>
        <taxon>Bacteria</taxon>
        <taxon>Bacillati</taxon>
        <taxon>Actinomycetota</taxon>
        <taxon>Actinomycetes</taxon>
        <taxon>Streptosporangiales</taxon>
        <taxon>Streptosporangiaceae</taxon>
        <taxon>Nonomuraea</taxon>
    </lineage>
</organism>
<name>A0A1G9PTJ4_9ACTN</name>
<proteinExistence type="predicted"/>
<dbReference type="STRING" id="633440.SAMN05421869_13498"/>
<evidence type="ECO:0000313" key="1">
    <source>
        <dbReference type="EMBL" id="SDM02112.1"/>
    </source>
</evidence>
<dbReference type="AlphaFoldDB" id="A0A1G9PTJ4"/>
<protein>
    <submittedName>
        <fullName evidence="1">Uncharacterized protein</fullName>
    </submittedName>
</protein>
<gene>
    <name evidence="1" type="ORF">SAMN05421869_13498</name>
</gene>
<reference evidence="1 2" key="1">
    <citation type="submission" date="2016-10" db="EMBL/GenBank/DDBJ databases">
        <authorList>
            <person name="de Groot N.N."/>
        </authorList>
    </citation>
    <scope>NUCLEOTIDE SEQUENCE [LARGE SCALE GENOMIC DNA]</scope>
    <source>
        <strain evidence="1 2">CGMCC 4.6533</strain>
    </source>
</reference>
<dbReference type="EMBL" id="FNDJ01000034">
    <property type="protein sequence ID" value="SDM02112.1"/>
    <property type="molecule type" value="Genomic_DNA"/>
</dbReference>
<accession>A0A1G9PTJ4</accession>
<dbReference type="OrthoDB" id="4569199at2"/>
<sequence>MSEPRFLRLPVNPDEGFPQSFRLSFEGRSYVFGLQVTIAEEVLPDVNAPAGLNAVVSLPGDGAFLVVTVVREGIAGGVPLLRRKVIPGMVYHAGELALVFRTIRIALGNLHGFGRWGSEVVAGVALP</sequence>
<dbReference type="Proteomes" id="UP000199202">
    <property type="component" value="Unassembled WGS sequence"/>
</dbReference>